<dbReference type="GO" id="GO:0016491">
    <property type="term" value="F:oxidoreductase activity"/>
    <property type="evidence" value="ECO:0007669"/>
    <property type="project" value="UniProtKB-KW"/>
</dbReference>
<comment type="similarity">
    <text evidence="1">Belongs to the short-chain dehydrogenases/reductases (SDR) family.</text>
</comment>
<comment type="caution">
    <text evidence="4">The sequence shown here is derived from an EMBL/GenBank/DDBJ whole genome shotgun (WGS) entry which is preliminary data.</text>
</comment>
<dbReference type="Pfam" id="PF00106">
    <property type="entry name" value="adh_short"/>
    <property type="match status" value="1"/>
</dbReference>
<evidence type="ECO:0000313" key="5">
    <source>
        <dbReference type="Proteomes" id="UP000813824"/>
    </source>
</evidence>
<dbReference type="InterPro" id="IPR036291">
    <property type="entry name" value="NAD(P)-bd_dom_sf"/>
</dbReference>
<dbReference type="PANTHER" id="PTHR24320">
    <property type="entry name" value="RETINOL DEHYDROGENASE"/>
    <property type="match status" value="1"/>
</dbReference>
<dbReference type="Proteomes" id="UP000813824">
    <property type="component" value="Unassembled WGS sequence"/>
</dbReference>
<sequence length="314" mass="34613">MTQLVTLAKQQFLPHKTDFTVSQIPDLTGRVVIVTGGNTGIGKETVKALLDHNAKVYMASRSKARAEEAIQELKEQTGKEALLLELDLSSLESVRQAAQTFLSKESELHILYNNAGVMLPPADKVTVEGYDLQYGTNVLGHFLFQELLLPALAAGVSSSPDKHTRIVTTSSGAAHLFAVDFDTLKDGVKRRKLSSVHLYAQSKFLNAVVAREAAQRYADKGILSLSVDPGSIRTELYRYQPRVLQCLTSPFLFSPAQGALSQLWAGTMPGAVEHNGEYIIPWVHAGRCREEAYDLTLGERVWNTLLEQTKDFRA</sequence>
<organism evidence="4 5">
    <name type="scientific">Cristinia sonorae</name>
    <dbReference type="NCBI Taxonomy" id="1940300"/>
    <lineage>
        <taxon>Eukaryota</taxon>
        <taxon>Fungi</taxon>
        <taxon>Dikarya</taxon>
        <taxon>Basidiomycota</taxon>
        <taxon>Agaricomycotina</taxon>
        <taxon>Agaricomycetes</taxon>
        <taxon>Agaricomycetidae</taxon>
        <taxon>Agaricales</taxon>
        <taxon>Pleurotineae</taxon>
        <taxon>Stephanosporaceae</taxon>
        <taxon>Cristinia</taxon>
    </lineage>
</organism>
<proteinExistence type="inferred from homology"/>
<dbReference type="SUPFAM" id="SSF51735">
    <property type="entry name" value="NAD(P)-binding Rossmann-fold domains"/>
    <property type="match status" value="1"/>
</dbReference>
<dbReference type="AlphaFoldDB" id="A0A8K0US13"/>
<keyword evidence="2" id="KW-0521">NADP</keyword>
<dbReference type="Gene3D" id="3.40.50.720">
    <property type="entry name" value="NAD(P)-binding Rossmann-like Domain"/>
    <property type="match status" value="1"/>
</dbReference>
<keyword evidence="3" id="KW-0560">Oxidoreductase</keyword>
<evidence type="ECO:0000256" key="2">
    <source>
        <dbReference type="ARBA" id="ARBA00022857"/>
    </source>
</evidence>
<dbReference type="OrthoDB" id="191139at2759"/>
<gene>
    <name evidence="4" type="ORF">BXZ70DRAFT_891476</name>
</gene>
<evidence type="ECO:0000256" key="1">
    <source>
        <dbReference type="ARBA" id="ARBA00006484"/>
    </source>
</evidence>
<keyword evidence="5" id="KW-1185">Reference proteome</keyword>
<protein>
    <submittedName>
        <fullName evidence="4">NAD-P-binding protein</fullName>
    </submittedName>
</protein>
<reference evidence="4" key="1">
    <citation type="journal article" date="2021" name="New Phytol.">
        <title>Evolutionary innovations through gain and loss of genes in the ectomycorrhizal Boletales.</title>
        <authorList>
            <person name="Wu G."/>
            <person name="Miyauchi S."/>
            <person name="Morin E."/>
            <person name="Kuo A."/>
            <person name="Drula E."/>
            <person name="Varga T."/>
            <person name="Kohler A."/>
            <person name="Feng B."/>
            <person name="Cao Y."/>
            <person name="Lipzen A."/>
            <person name="Daum C."/>
            <person name="Hundley H."/>
            <person name="Pangilinan J."/>
            <person name="Johnson J."/>
            <person name="Barry K."/>
            <person name="LaButti K."/>
            <person name="Ng V."/>
            <person name="Ahrendt S."/>
            <person name="Min B."/>
            <person name="Choi I.G."/>
            <person name="Park H."/>
            <person name="Plett J.M."/>
            <person name="Magnuson J."/>
            <person name="Spatafora J.W."/>
            <person name="Nagy L.G."/>
            <person name="Henrissat B."/>
            <person name="Grigoriev I.V."/>
            <person name="Yang Z.L."/>
            <person name="Xu J."/>
            <person name="Martin F.M."/>
        </authorList>
    </citation>
    <scope>NUCLEOTIDE SEQUENCE</scope>
    <source>
        <strain evidence="4">KKN 215</strain>
    </source>
</reference>
<evidence type="ECO:0000256" key="3">
    <source>
        <dbReference type="ARBA" id="ARBA00023002"/>
    </source>
</evidence>
<name>A0A8K0US13_9AGAR</name>
<evidence type="ECO:0000313" key="4">
    <source>
        <dbReference type="EMBL" id="KAH8101379.1"/>
    </source>
</evidence>
<accession>A0A8K0US13</accession>
<dbReference type="EMBL" id="JAEVFJ010000012">
    <property type="protein sequence ID" value="KAH8101379.1"/>
    <property type="molecule type" value="Genomic_DNA"/>
</dbReference>
<dbReference type="InterPro" id="IPR002347">
    <property type="entry name" value="SDR_fam"/>
</dbReference>
<dbReference type="PANTHER" id="PTHR24320:SF282">
    <property type="entry name" value="WW DOMAIN-CONTAINING OXIDOREDUCTASE"/>
    <property type="match status" value="1"/>
</dbReference>
<dbReference type="PRINTS" id="PR00081">
    <property type="entry name" value="GDHRDH"/>
</dbReference>